<keyword evidence="2" id="KW-1185">Reference proteome</keyword>
<accession>A0ABM7U0Y1</accession>
<dbReference type="RefSeq" id="WP_180735368.1">
    <property type="nucleotide sequence ID" value="NZ_AP024958.1"/>
</dbReference>
<evidence type="ECO:0000313" key="2">
    <source>
        <dbReference type="Proteomes" id="UP001319874"/>
    </source>
</evidence>
<dbReference type="Gene3D" id="3.30.70.2340">
    <property type="entry name" value="Uncharacterised protein PF12112 family, DUF3579"/>
    <property type="match status" value="1"/>
</dbReference>
<dbReference type="InterPro" id="IPR021969">
    <property type="entry name" value="DUF3579"/>
</dbReference>
<dbReference type="EMBL" id="AP024958">
    <property type="protein sequence ID" value="BCZ84834.1"/>
    <property type="molecule type" value="Genomic_DNA"/>
</dbReference>
<dbReference type="Pfam" id="PF12112">
    <property type="entry name" value="DUF3579"/>
    <property type="match status" value="1"/>
</dbReference>
<proteinExistence type="predicted"/>
<dbReference type="Proteomes" id="UP001319874">
    <property type="component" value="Chromosome 4"/>
</dbReference>
<evidence type="ECO:0008006" key="3">
    <source>
        <dbReference type="Google" id="ProtNLM"/>
    </source>
</evidence>
<sequence>MDRTSLTPRGFTQGMLIRGITHRQREFRPGDWAERLTGVVTLFVGERRPGMHVPATRLAMPVIDGGLKSLFVADELRSVCPGAFEFVMRFAEDNDLSITVHAAPVFSVP</sequence>
<evidence type="ECO:0000313" key="1">
    <source>
        <dbReference type="EMBL" id="BCZ84834.1"/>
    </source>
</evidence>
<organism evidence="1 2">
    <name type="scientific">Paraburkholderia terrae</name>
    <dbReference type="NCBI Taxonomy" id="311230"/>
    <lineage>
        <taxon>Bacteria</taxon>
        <taxon>Pseudomonadati</taxon>
        <taxon>Pseudomonadota</taxon>
        <taxon>Betaproteobacteria</taxon>
        <taxon>Burkholderiales</taxon>
        <taxon>Burkholderiaceae</taxon>
        <taxon>Paraburkholderia</taxon>
    </lineage>
</organism>
<name>A0ABM7U0Y1_9BURK</name>
<protein>
    <recommendedName>
        <fullName evidence="3">DUF3579 domain-containing protein</fullName>
    </recommendedName>
</protein>
<reference evidence="1 2" key="1">
    <citation type="journal article" date="2022" name="Front. Microbiol.">
        <title>Identification and characterization of a novel class of self-sufficient cytochrome P450 hydroxylase involved in cyclohexanecarboxylate degradation in Paraburkholderia terrae strain KU-64.</title>
        <authorList>
            <person name="Yamamoto T."/>
            <person name="Hasegawa Y."/>
            <person name="Iwaki H."/>
        </authorList>
    </citation>
    <scope>NUCLEOTIDE SEQUENCE [LARGE SCALE GENOMIC DNA]</scope>
    <source>
        <strain evidence="1 2">KU-64</strain>
    </source>
</reference>
<gene>
    <name evidence="1" type="ORF">PTKU64_85090</name>
</gene>